<feature type="domain" description="STAS" evidence="1">
    <location>
        <begin position="1"/>
        <end position="102"/>
    </location>
</feature>
<dbReference type="CDD" id="cd07043">
    <property type="entry name" value="STAS_anti-anti-sigma_factors"/>
    <property type="match status" value="1"/>
</dbReference>
<dbReference type="Proteomes" id="UP000095705">
    <property type="component" value="Unassembled WGS sequence"/>
</dbReference>
<accession>A0A1E5PZZ9</accession>
<name>A0A1E5PZZ9_9ACTN</name>
<reference evidence="2 3" key="1">
    <citation type="submission" date="2016-08" db="EMBL/GenBank/DDBJ databases">
        <title>The complete genome of Streptomyces subrutilus 10-1-1.</title>
        <authorList>
            <person name="Chen X."/>
        </authorList>
    </citation>
    <scope>NUCLEOTIDE SEQUENCE [LARGE SCALE GENOMIC DNA]</scope>
    <source>
        <strain evidence="2 3">10-1-1</strain>
    </source>
</reference>
<comment type="caution">
    <text evidence="2">The sequence shown here is derived from an EMBL/GenBank/DDBJ whole genome shotgun (WGS) entry which is preliminary data.</text>
</comment>
<protein>
    <recommendedName>
        <fullName evidence="1">STAS domain-containing protein</fullName>
    </recommendedName>
</protein>
<sequence length="102" mass="10898">MPDEGGVRVIVCGGEFDQDTLGPLQRACTAAAEDRGVRRIVLDVAEVTFADSSMLNLMLLVRRTGRLVLAGPLPHQLGRLLDLTAARDLFPTAEGIDAARAL</sequence>
<dbReference type="Gene3D" id="3.30.750.24">
    <property type="entry name" value="STAS domain"/>
    <property type="match status" value="1"/>
</dbReference>
<proteinExistence type="predicted"/>
<dbReference type="InterPro" id="IPR002645">
    <property type="entry name" value="STAS_dom"/>
</dbReference>
<dbReference type="InterPro" id="IPR058548">
    <property type="entry name" value="MlaB-like_STAS"/>
</dbReference>
<gene>
    <name evidence="2" type="ORF">BGK67_30875</name>
</gene>
<dbReference type="EMBL" id="MEHK01000001">
    <property type="protein sequence ID" value="OEJ35135.1"/>
    <property type="molecule type" value="Genomic_DNA"/>
</dbReference>
<keyword evidence="3" id="KW-1185">Reference proteome</keyword>
<dbReference type="SUPFAM" id="SSF52091">
    <property type="entry name" value="SpoIIaa-like"/>
    <property type="match status" value="1"/>
</dbReference>
<dbReference type="OrthoDB" id="4249155at2"/>
<evidence type="ECO:0000259" key="1">
    <source>
        <dbReference type="PROSITE" id="PS50801"/>
    </source>
</evidence>
<organism evidence="2 3">
    <name type="scientific">Streptomyces subrutilus</name>
    <dbReference type="NCBI Taxonomy" id="36818"/>
    <lineage>
        <taxon>Bacteria</taxon>
        <taxon>Bacillati</taxon>
        <taxon>Actinomycetota</taxon>
        <taxon>Actinomycetes</taxon>
        <taxon>Kitasatosporales</taxon>
        <taxon>Streptomycetaceae</taxon>
        <taxon>Streptomyces</taxon>
    </lineage>
</organism>
<evidence type="ECO:0000313" key="3">
    <source>
        <dbReference type="Proteomes" id="UP000095705"/>
    </source>
</evidence>
<dbReference type="AlphaFoldDB" id="A0A1E5PZZ9"/>
<dbReference type="STRING" id="36818.BGK67_30875"/>
<dbReference type="RefSeq" id="WP_069923322.1">
    <property type="nucleotide sequence ID" value="NZ_MEHK01000001.1"/>
</dbReference>
<dbReference type="Pfam" id="PF13466">
    <property type="entry name" value="STAS_2"/>
    <property type="match status" value="1"/>
</dbReference>
<dbReference type="InterPro" id="IPR036513">
    <property type="entry name" value="STAS_dom_sf"/>
</dbReference>
<dbReference type="PROSITE" id="PS50801">
    <property type="entry name" value="STAS"/>
    <property type="match status" value="1"/>
</dbReference>
<evidence type="ECO:0000313" key="2">
    <source>
        <dbReference type="EMBL" id="OEJ35135.1"/>
    </source>
</evidence>